<dbReference type="Proteomes" id="UP001361239">
    <property type="component" value="Unassembled WGS sequence"/>
</dbReference>
<dbReference type="GO" id="GO:0003849">
    <property type="term" value="F:3-deoxy-7-phosphoheptulonate synthase activity"/>
    <property type="evidence" value="ECO:0007669"/>
    <property type="project" value="UniProtKB-EC"/>
</dbReference>
<comment type="similarity">
    <text evidence="1 3">Belongs to the class-II DAHP synthase family.</text>
</comment>
<dbReference type="PANTHER" id="PTHR21337">
    <property type="entry name" value="PHOSPHO-2-DEHYDRO-3-DEOXYHEPTONATE ALDOLASE 1, 2"/>
    <property type="match status" value="1"/>
</dbReference>
<accession>A0ABU8RRE8</accession>
<evidence type="ECO:0000256" key="1">
    <source>
        <dbReference type="ARBA" id="ARBA00008911"/>
    </source>
</evidence>
<protein>
    <recommendedName>
        <fullName evidence="3">Phospho-2-dehydro-3-deoxyheptonate aldolase</fullName>
        <ecNumber evidence="3">2.5.1.54</ecNumber>
    </recommendedName>
</protein>
<dbReference type="EC" id="2.5.1.54" evidence="3"/>
<proteinExistence type="inferred from homology"/>
<gene>
    <name evidence="4" type="ORF">WG901_02710</name>
</gene>
<keyword evidence="2 3" id="KW-0808">Transferase</keyword>
<reference evidence="4 5" key="1">
    <citation type="submission" date="2024-03" db="EMBL/GenBank/DDBJ databases">
        <authorList>
            <person name="Jo J.-H."/>
        </authorList>
    </citation>
    <scope>NUCLEOTIDE SEQUENCE [LARGE SCALE GENOMIC DNA]</scope>
    <source>
        <strain evidence="4 5">PS1R-30</strain>
    </source>
</reference>
<name>A0ABU8RRE8_9SPHN</name>
<sequence>MASNWTPEGWKAQEARHLPVYGDSAKLREVEATLTKFPPLVFAGEARALKAELAEVAAGKGFLLQGGDCAESFAEFHPDNIRDTFRVLLQMAVVMTFASKQPVVKVGRIAGQFAKPRSAPTETVGGIEMPSYFGDIINGSEGNAESRRNDPERMLRAYSQSAATLNLIRAFAHGGYANLRQVHRWTLDHIGRSPWAKKFSDMADRIGEALDFMQACGIDPETVPQLKGTEFYTSHEALLLQYEQALTRRDSLTGDWYDCSGHMLWIGDRTRFEGSAHVEYLRGVGNPIGMKCGPSLEPDALLKLLDTLNPGREAGRMTLISRFGHDKVEDGLPKLVRAVQREGHPVVWSCDPMHGNVIKSDSGYKTRPFDRILTEVKGFFAVHRAEGTHAGGIHIEMTGQDVTECTGGAVAITDAALADRYHTHCDPRLNAAQSIELAFLIADMLNLEATERTKQAA</sequence>
<keyword evidence="5" id="KW-1185">Reference proteome</keyword>
<evidence type="ECO:0000256" key="2">
    <source>
        <dbReference type="ARBA" id="ARBA00022679"/>
    </source>
</evidence>
<dbReference type="InterPro" id="IPR002480">
    <property type="entry name" value="DAHP_synth_2"/>
</dbReference>
<dbReference type="EMBL" id="JBBHJZ010000001">
    <property type="protein sequence ID" value="MEJ5975534.1"/>
    <property type="molecule type" value="Genomic_DNA"/>
</dbReference>
<evidence type="ECO:0000313" key="4">
    <source>
        <dbReference type="EMBL" id="MEJ5975534.1"/>
    </source>
</evidence>
<dbReference type="NCBIfam" id="TIGR01358">
    <property type="entry name" value="DAHP_synth_II"/>
    <property type="match status" value="1"/>
</dbReference>
<comment type="catalytic activity">
    <reaction evidence="3">
        <text>D-erythrose 4-phosphate + phosphoenolpyruvate + H2O = 7-phospho-2-dehydro-3-deoxy-D-arabino-heptonate + phosphate</text>
        <dbReference type="Rhea" id="RHEA:14717"/>
        <dbReference type="ChEBI" id="CHEBI:15377"/>
        <dbReference type="ChEBI" id="CHEBI:16897"/>
        <dbReference type="ChEBI" id="CHEBI:43474"/>
        <dbReference type="ChEBI" id="CHEBI:58394"/>
        <dbReference type="ChEBI" id="CHEBI:58702"/>
        <dbReference type="EC" id="2.5.1.54"/>
    </reaction>
</comment>
<evidence type="ECO:0000313" key="5">
    <source>
        <dbReference type="Proteomes" id="UP001361239"/>
    </source>
</evidence>
<comment type="caution">
    <text evidence="4">The sequence shown here is derived from an EMBL/GenBank/DDBJ whole genome shotgun (WGS) entry which is preliminary data.</text>
</comment>
<dbReference type="InterPro" id="IPR013785">
    <property type="entry name" value="Aldolase_TIM"/>
</dbReference>
<dbReference type="SUPFAM" id="SSF51569">
    <property type="entry name" value="Aldolase"/>
    <property type="match status" value="1"/>
</dbReference>
<dbReference type="RefSeq" id="WP_339585478.1">
    <property type="nucleotide sequence ID" value="NZ_JBBHJZ010000001.1"/>
</dbReference>
<evidence type="ECO:0000256" key="3">
    <source>
        <dbReference type="RuleBase" id="RU363071"/>
    </source>
</evidence>
<dbReference type="PANTHER" id="PTHR21337:SF0">
    <property type="entry name" value="PHOSPHO-2-DEHYDRO-3-DEOXYHEPTONATE ALDOLASE"/>
    <property type="match status" value="1"/>
</dbReference>
<dbReference type="Gene3D" id="3.20.20.70">
    <property type="entry name" value="Aldolase class I"/>
    <property type="match status" value="1"/>
</dbReference>
<organism evidence="4 5">
    <name type="scientific">Novosphingobium anseongense</name>
    <dbReference type="NCBI Taxonomy" id="3133436"/>
    <lineage>
        <taxon>Bacteria</taxon>
        <taxon>Pseudomonadati</taxon>
        <taxon>Pseudomonadota</taxon>
        <taxon>Alphaproteobacteria</taxon>
        <taxon>Sphingomonadales</taxon>
        <taxon>Sphingomonadaceae</taxon>
        <taxon>Novosphingobium</taxon>
    </lineage>
</organism>
<dbReference type="Pfam" id="PF01474">
    <property type="entry name" value="DAHP_synth_2"/>
    <property type="match status" value="1"/>
</dbReference>